<accession>A0A0V8RWZ0</accession>
<dbReference type="AlphaFoldDB" id="A0A0V8RWZ0"/>
<dbReference type="EMBL" id="LNTB01000001">
    <property type="protein sequence ID" value="KSW12474.1"/>
    <property type="molecule type" value="Genomic_DNA"/>
</dbReference>
<comment type="caution">
    <text evidence="2">The sequence shown here is derived from an EMBL/GenBank/DDBJ whole genome shotgun (WGS) entry which is preliminary data.</text>
</comment>
<evidence type="ECO:0000313" key="3">
    <source>
        <dbReference type="Proteomes" id="UP000053352"/>
    </source>
</evidence>
<organism evidence="2 3">
    <name type="scientific">Pyrodictium occultum</name>
    <dbReference type="NCBI Taxonomy" id="2309"/>
    <lineage>
        <taxon>Archaea</taxon>
        <taxon>Thermoproteota</taxon>
        <taxon>Thermoprotei</taxon>
        <taxon>Desulfurococcales</taxon>
        <taxon>Pyrodictiaceae</taxon>
        <taxon>Pyrodictium</taxon>
    </lineage>
</organism>
<sequence>MAWRAWVATANTVHYEDDASLWLHGGYGAIAVADGVSTSRGGGASLLAAWGFTAFCRAVLPGWRGSIAGAARRCLELLDEAAREASPRDADTAAEAKRLYYRGCGAPCTRPMSPWEPARLEAQAPQEGGGGQAPSTTLLAALLGPGGQLALVLAGDGVVVATTGSKESTWLLWGALPQFYEGSRLARFIEVGRGLQGEPVVLETRLPGDTLLALATDGVDPAALAEELVELARRGVPEDAAEGNPASLLLSRIQQRAGGLEDDATIALAYWASQAPGRLGR</sequence>
<dbReference type="Pfam" id="PF13672">
    <property type="entry name" value="PP2C_2"/>
    <property type="match status" value="1"/>
</dbReference>
<proteinExistence type="predicted"/>
<gene>
    <name evidence="2" type="ORF">CF15_07060</name>
</gene>
<dbReference type="Gene3D" id="3.60.40.10">
    <property type="entry name" value="PPM-type phosphatase domain"/>
    <property type="match status" value="1"/>
</dbReference>
<dbReference type="RefSeq" id="WP_058371158.1">
    <property type="nucleotide sequence ID" value="NZ_LNTB01000001.1"/>
</dbReference>
<reference evidence="2 3" key="1">
    <citation type="submission" date="2015-11" db="EMBL/GenBank/DDBJ databases">
        <title>Genome sequence of Pyrodictium occultum PL-19, a marine hyperthermophilic archaeon isolated from Volcano, Italy.</title>
        <authorList>
            <person name="Utturkar S."/>
            <person name="Huber H."/>
            <person name="Leptihn S."/>
            <person name="Brown S."/>
            <person name="Stetter K.O."/>
            <person name="Podar M."/>
        </authorList>
    </citation>
    <scope>NUCLEOTIDE SEQUENCE [LARGE SCALE GENOMIC DNA]</scope>
    <source>
        <strain evidence="2 3">PL-19</strain>
    </source>
</reference>
<dbReference type="InterPro" id="IPR036457">
    <property type="entry name" value="PPM-type-like_dom_sf"/>
</dbReference>
<dbReference type="InterPro" id="IPR001932">
    <property type="entry name" value="PPM-type_phosphatase-like_dom"/>
</dbReference>
<dbReference type="Proteomes" id="UP000053352">
    <property type="component" value="Unassembled WGS sequence"/>
</dbReference>
<protein>
    <recommendedName>
        <fullName evidence="1">PPM-type phosphatase domain-containing protein</fullName>
    </recommendedName>
</protein>
<evidence type="ECO:0000259" key="1">
    <source>
        <dbReference type="Pfam" id="PF13672"/>
    </source>
</evidence>
<feature type="domain" description="PPM-type phosphatase" evidence="1">
    <location>
        <begin position="16"/>
        <end position="220"/>
    </location>
</feature>
<name>A0A0V8RWZ0_PYROC</name>
<keyword evidence="3" id="KW-1185">Reference proteome</keyword>
<evidence type="ECO:0000313" key="2">
    <source>
        <dbReference type="EMBL" id="KSW12474.1"/>
    </source>
</evidence>
<dbReference type="OrthoDB" id="15523at2157"/>
<dbReference type="SUPFAM" id="SSF81606">
    <property type="entry name" value="PP2C-like"/>
    <property type="match status" value="1"/>
</dbReference>